<dbReference type="Pfam" id="PF14543">
    <property type="entry name" value="TAXi_N"/>
    <property type="match status" value="1"/>
</dbReference>
<accession>A0AAV5KTD0</accession>
<protein>
    <recommendedName>
        <fullName evidence="5">Peptidase A1 domain-containing protein</fullName>
    </recommendedName>
</protein>
<evidence type="ECO:0000259" key="5">
    <source>
        <dbReference type="PROSITE" id="PS51767"/>
    </source>
</evidence>
<keyword evidence="7" id="KW-1185">Reference proteome</keyword>
<comment type="similarity">
    <text evidence="2">Belongs to the peptidase A1 family.</text>
</comment>
<dbReference type="AlphaFoldDB" id="A0AAV5KTD0"/>
<dbReference type="PANTHER" id="PTHR47965">
    <property type="entry name" value="ASPARTYL PROTEASE-RELATED"/>
    <property type="match status" value="1"/>
</dbReference>
<comment type="subcellular location">
    <subcellularLocation>
        <location evidence="1">Secreted</location>
        <location evidence="1">Extracellular space</location>
    </subcellularLocation>
</comment>
<evidence type="ECO:0000256" key="2">
    <source>
        <dbReference type="ARBA" id="ARBA00007447"/>
    </source>
</evidence>
<feature type="domain" description="Peptidase A1" evidence="5">
    <location>
        <begin position="23"/>
        <end position="403"/>
    </location>
</feature>
<dbReference type="CDD" id="cd05489">
    <property type="entry name" value="xylanase_inhibitor_I_like"/>
    <property type="match status" value="1"/>
</dbReference>
<dbReference type="PANTHER" id="PTHR47965:SF6">
    <property type="entry name" value="ASPARTIC PROTEINASE GIP1-RELATED"/>
    <property type="match status" value="1"/>
</dbReference>
<evidence type="ECO:0000256" key="3">
    <source>
        <dbReference type="ARBA" id="ARBA00022525"/>
    </source>
</evidence>
<dbReference type="InterPro" id="IPR032799">
    <property type="entry name" value="TAXi_C"/>
</dbReference>
<keyword evidence="3" id="KW-0964">Secreted</keyword>
<dbReference type="EMBL" id="BPVZ01000077">
    <property type="protein sequence ID" value="GKV27826.1"/>
    <property type="molecule type" value="Genomic_DNA"/>
</dbReference>
<dbReference type="InterPro" id="IPR033121">
    <property type="entry name" value="PEPTIDASE_A1"/>
</dbReference>
<comment type="caution">
    <text evidence="6">The sequence shown here is derived from an EMBL/GenBank/DDBJ whole genome shotgun (WGS) entry which is preliminary data.</text>
</comment>
<organism evidence="6 7">
    <name type="scientific">Rubroshorea leprosula</name>
    <dbReference type="NCBI Taxonomy" id="152421"/>
    <lineage>
        <taxon>Eukaryota</taxon>
        <taxon>Viridiplantae</taxon>
        <taxon>Streptophyta</taxon>
        <taxon>Embryophyta</taxon>
        <taxon>Tracheophyta</taxon>
        <taxon>Spermatophyta</taxon>
        <taxon>Magnoliopsida</taxon>
        <taxon>eudicotyledons</taxon>
        <taxon>Gunneridae</taxon>
        <taxon>Pentapetalae</taxon>
        <taxon>rosids</taxon>
        <taxon>malvids</taxon>
        <taxon>Malvales</taxon>
        <taxon>Dipterocarpaceae</taxon>
        <taxon>Rubroshorea</taxon>
    </lineage>
</organism>
<dbReference type="InterPro" id="IPR033868">
    <property type="entry name" value="Xylanase_inhibitor_I-like"/>
</dbReference>
<evidence type="ECO:0000313" key="7">
    <source>
        <dbReference type="Proteomes" id="UP001054252"/>
    </source>
</evidence>
<dbReference type="InterPro" id="IPR001461">
    <property type="entry name" value="Aspartic_peptidase_A1"/>
</dbReference>
<dbReference type="GO" id="GO:0004190">
    <property type="term" value="F:aspartic-type endopeptidase activity"/>
    <property type="evidence" value="ECO:0007669"/>
    <property type="project" value="InterPro"/>
</dbReference>
<evidence type="ECO:0000256" key="1">
    <source>
        <dbReference type="ARBA" id="ARBA00004239"/>
    </source>
</evidence>
<gene>
    <name evidence="6" type="ORF">SLEP1_g36950</name>
</gene>
<keyword evidence="4" id="KW-0732">Signal</keyword>
<dbReference type="GO" id="GO:0006508">
    <property type="term" value="P:proteolysis"/>
    <property type="evidence" value="ECO:0007669"/>
    <property type="project" value="InterPro"/>
</dbReference>
<dbReference type="Gene3D" id="2.40.70.10">
    <property type="entry name" value="Acid Proteases"/>
    <property type="match status" value="2"/>
</dbReference>
<name>A0AAV5KTD0_9ROSI</name>
<dbReference type="Pfam" id="PF14541">
    <property type="entry name" value="TAXi_C"/>
    <property type="match status" value="1"/>
</dbReference>
<dbReference type="SUPFAM" id="SSF50630">
    <property type="entry name" value="Acid proteases"/>
    <property type="match status" value="1"/>
</dbReference>
<evidence type="ECO:0000256" key="4">
    <source>
        <dbReference type="ARBA" id="ARBA00022729"/>
    </source>
</evidence>
<dbReference type="FunFam" id="2.40.70.10:FF:000041">
    <property type="entry name" value="Basic 7S globulin"/>
    <property type="match status" value="1"/>
</dbReference>
<dbReference type="GO" id="GO:0005576">
    <property type="term" value="C:extracellular region"/>
    <property type="evidence" value="ECO:0007669"/>
    <property type="project" value="UniProtKB-SubCell"/>
</dbReference>
<dbReference type="InterPro" id="IPR032861">
    <property type="entry name" value="TAXi_N"/>
</dbReference>
<dbReference type="InterPro" id="IPR021109">
    <property type="entry name" value="Peptidase_aspartic_dom_sf"/>
</dbReference>
<evidence type="ECO:0000313" key="6">
    <source>
        <dbReference type="EMBL" id="GKV27826.1"/>
    </source>
</evidence>
<proteinExistence type="inferred from homology"/>
<dbReference type="PROSITE" id="PS51767">
    <property type="entry name" value="PEPTIDASE_A1"/>
    <property type="match status" value="1"/>
</dbReference>
<sequence>MSSPTLASGFAVPVSKDATTFLYSLRLYLKTPPQSTQLHLDLGASFTWLDCDNNYTSSTYQHIPCGTALCTSVGFNLACSNCYQPPSPTCANNTCGLFPENSVTQKAAISIAIIDSLALPTSDGSTQGPLGFIPEYIFSCAPASLRKGLPKKSKGVAALGRSNYSLPAQVSRGFSTPNYFALCLSPSTSDSGVAFFGSSGPYYFSPQNIDLSKSLTYTPLLLNPVGGTIITYNGKPSDEYFIGLTSIKVNGKPIPINGSLLAINDEDGFGGTKLSTSTPHSILQSSIYKAFTDAFLNESAGLNLTVTNAVDPFTVCYPAADVLNTRVGPAVPTVDLVMQSDDVFWRIFGANSMTRITKDGVDVWCLGFVDGGVNPRTAIVIGGHQIEDNLLQFDLESKRLGFSSSVVLKGTTCDNFNFKK</sequence>
<reference evidence="6 7" key="1">
    <citation type="journal article" date="2021" name="Commun. Biol.">
        <title>The genome of Shorea leprosula (Dipterocarpaceae) highlights the ecological relevance of drought in aseasonal tropical rainforests.</title>
        <authorList>
            <person name="Ng K.K.S."/>
            <person name="Kobayashi M.J."/>
            <person name="Fawcett J.A."/>
            <person name="Hatakeyama M."/>
            <person name="Paape T."/>
            <person name="Ng C.H."/>
            <person name="Ang C.C."/>
            <person name="Tnah L.H."/>
            <person name="Lee C.T."/>
            <person name="Nishiyama T."/>
            <person name="Sese J."/>
            <person name="O'Brien M.J."/>
            <person name="Copetti D."/>
            <person name="Mohd Noor M.I."/>
            <person name="Ong R.C."/>
            <person name="Putra M."/>
            <person name="Sireger I.Z."/>
            <person name="Indrioko S."/>
            <person name="Kosugi Y."/>
            <person name="Izuno A."/>
            <person name="Isagi Y."/>
            <person name="Lee S.L."/>
            <person name="Shimizu K.K."/>
        </authorList>
    </citation>
    <scope>NUCLEOTIDE SEQUENCE [LARGE SCALE GENOMIC DNA]</scope>
    <source>
        <strain evidence="6">214</strain>
    </source>
</reference>
<dbReference type="Proteomes" id="UP001054252">
    <property type="component" value="Unassembled WGS sequence"/>
</dbReference>